<reference evidence="3" key="1">
    <citation type="submission" date="2017-01" db="EMBL/GenBank/DDBJ databases">
        <authorList>
            <person name="Varghese N."/>
            <person name="Submissions S."/>
        </authorList>
    </citation>
    <scope>NUCLEOTIDE SEQUENCE [LARGE SCALE GENOMIC DNA]</scope>
    <source>
        <strain evidence="3">DSM 44531</strain>
    </source>
</reference>
<name>A0A1N7K4H8_9CORY</name>
<dbReference type="EMBL" id="FTOF01000014">
    <property type="protein sequence ID" value="SIS56515.1"/>
    <property type="molecule type" value="Genomic_DNA"/>
</dbReference>
<dbReference type="STRING" id="1161099.SAMN05444817_11423"/>
<keyword evidence="3" id="KW-1185">Reference proteome</keyword>
<dbReference type="OrthoDB" id="4410789at2"/>
<keyword evidence="1" id="KW-0812">Transmembrane</keyword>
<sequence>MTPPGPSRQPITRTDFTPAEARSGLTWLSVGAGMAGLVEVASISVLYGVASILAAGLLGAVFTRTALLWTRGRRLPAAVPLLVWICSFVLLAVGPEVTAAIVAENKIRCGLLLAAACAGGVWPIVARK</sequence>
<feature type="transmembrane region" description="Helical" evidence="1">
    <location>
        <begin position="105"/>
        <end position="125"/>
    </location>
</feature>
<gene>
    <name evidence="2" type="ORF">SAMN05444817_11423</name>
</gene>
<accession>A0A1N7K4H8</accession>
<keyword evidence="1" id="KW-1133">Transmembrane helix</keyword>
<feature type="transmembrane region" description="Helical" evidence="1">
    <location>
        <begin position="40"/>
        <end position="63"/>
    </location>
</feature>
<dbReference type="AlphaFoldDB" id="A0A1N7K4H8"/>
<proteinExistence type="predicted"/>
<evidence type="ECO:0008006" key="4">
    <source>
        <dbReference type="Google" id="ProtNLM"/>
    </source>
</evidence>
<evidence type="ECO:0000313" key="3">
    <source>
        <dbReference type="Proteomes" id="UP000186292"/>
    </source>
</evidence>
<protein>
    <recommendedName>
        <fullName evidence="4">Integral membrane protein</fullName>
    </recommendedName>
</protein>
<organism evidence="2 3">
    <name type="scientific">Corynebacterium appendicis CIP 107643</name>
    <dbReference type="NCBI Taxonomy" id="1161099"/>
    <lineage>
        <taxon>Bacteria</taxon>
        <taxon>Bacillati</taxon>
        <taxon>Actinomycetota</taxon>
        <taxon>Actinomycetes</taxon>
        <taxon>Mycobacteriales</taxon>
        <taxon>Corynebacteriaceae</taxon>
        <taxon>Corynebacterium</taxon>
    </lineage>
</organism>
<dbReference type="RefSeq" id="WP_076599853.1">
    <property type="nucleotide sequence ID" value="NZ_CP046976.1"/>
</dbReference>
<evidence type="ECO:0000313" key="2">
    <source>
        <dbReference type="EMBL" id="SIS56515.1"/>
    </source>
</evidence>
<dbReference type="Proteomes" id="UP000186292">
    <property type="component" value="Unassembled WGS sequence"/>
</dbReference>
<feature type="transmembrane region" description="Helical" evidence="1">
    <location>
        <begin position="75"/>
        <end position="93"/>
    </location>
</feature>
<keyword evidence="1" id="KW-0472">Membrane</keyword>
<evidence type="ECO:0000256" key="1">
    <source>
        <dbReference type="SAM" id="Phobius"/>
    </source>
</evidence>